<evidence type="ECO:0000313" key="2">
    <source>
        <dbReference type="EMBL" id="KAF4461403.1"/>
    </source>
</evidence>
<dbReference type="Proteomes" id="UP000554235">
    <property type="component" value="Unassembled WGS sequence"/>
</dbReference>
<feature type="region of interest" description="Disordered" evidence="1">
    <location>
        <begin position="130"/>
        <end position="163"/>
    </location>
</feature>
<dbReference type="InterPro" id="IPR011990">
    <property type="entry name" value="TPR-like_helical_dom_sf"/>
</dbReference>
<evidence type="ECO:0000313" key="3">
    <source>
        <dbReference type="Proteomes" id="UP000554235"/>
    </source>
</evidence>
<dbReference type="OrthoDB" id="21416at2759"/>
<reference evidence="2 3" key="1">
    <citation type="submission" date="2020-01" db="EMBL/GenBank/DDBJ databases">
        <title>Identification and distribution of gene clusters putatively required for synthesis of sphingolipid metabolism inhibitors in phylogenetically diverse species of the filamentous fungus Fusarium.</title>
        <authorList>
            <person name="Kim H.-S."/>
            <person name="Busman M."/>
            <person name="Brown D.W."/>
            <person name="Divon H."/>
            <person name="Uhlig S."/>
            <person name="Proctor R.H."/>
        </authorList>
    </citation>
    <scope>NUCLEOTIDE SEQUENCE [LARGE SCALE GENOMIC DNA]</scope>
    <source>
        <strain evidence="2 3">NRRL 20459</strain>
    </source>
</reference>
<dbReference type="EMBL" id="JAADYS010001726">
    <property type="protein sequence ID" value="KAF4461403.1"/>
    <property type="molecule type" value="Genomic_DNA"/>
</dbReference>
<protein>
    <submittedName>
        <fullName evidence="2">Uncharacterized protein</fullName>
    </submittedName>
</protein>
<sequence>MKHTHHSSGSTPPGGNSGLASADVYSFVNSVLSKATSSNITYGLPHQISPGSHGNILIGNGQQFNGDMFFVDGVKQVTPSRIAVVHAGDSILVGYSDITIIANVQESPYLDHDPVRAGVFSNKLMDSSVGQVSGHDSVRDPPLNGDKDPRDVGTETPSKSDAASTRKCLGVLLDHASVDYISKRLEKSFGPDDSIQKSSNTSYDDAARNWYIHLTKLTSPDQKLLEFVGKFLQFAYWVEYSYTGSGDFQAIRPAEIALTAWSNCPPERDKALIHLGDYFKLPYSDLAQTYKQKDDNKALQWLALMRLGFYYFDRGRMGEMDKVRKEVSTSFSNLLDPGHPLALQARSDAAYSLLFNGDHRKALKEYADSFEHSQSAVGNKDPSPYFTLVFRAQAEYLSTDSKAALSTISQELEEFKRTMGPKSNGVLIAKLWYAIVDASDGTLTRASKRWNGCEVNERNSRAFGEKLF</sequence>
<accession>A0A8H4P8L7</accession>
<name>A0A8H4P8L7_9HYPO</name>
<comment type="caution">
    <text evidence="2">The sequence shown here is derived from an EMBL/GenBank/DDBJ whole genome shotgun (WGS) entry which is preliminary data.</text>
</comment>
<gene>
    <name evidence="2" type="ORF">FALBO_11805</name>
</gene>
<evidence type="ECO:0000256" key="1">
    <source>
        <dbReference type="SAM" id="MobiDB-lite"/>
    </source>
</evidence>
<dbReference type="AlphaFoldDB" id="A0A8H4P8L7"/>
<proteinExistence type="predicted"/>
<dbReference type="Gene3D" id="1.25.40.10">
    <property type="entry name" value="Tetratricopeptide repeat domain"/>
    <property type="match status" value="1"/>
</dbReference>
<keyword evidence="3" id="KW-1185">Reference proteome</keyword>
<organism evidence="2 3">
    <name type="scientific">Fusarium albosuccineum</name>
    <dbReference type="NCBI Taxonomy" id="1237068"/>
    <lineage>
        <taxon>Eukaryota</taxon>
        <taxon>Fungi</taxon>
        <taxon>Dikarya</taxon>
        <taxon>Ascomycota</taxon>
        <taxon>Pezizomycotina</taxon>
        <taxon>Sordariomycetes</taxon>
        <taxon>Hypocreomycetidae</taxon>
        <taxon>Hypocreales</taxon>
        <taxon>Nectriaceae</taxon>
        <taxon>Fusarium</taxon>
        <taxon>Fusarium decemcellulare species complex</taxon>
    </lineage>
</organism>